<dbReference type="PANTHER" id="PTHR43386:SF1">
    <property type="entry name" value="D,D-DIPEPTIDE TRANSPORT SYSTEM PERMEASE PROTEIN DDPC-RELATED"/>
    <property type="match status" value="1"/>
</dbReference>
<comment type="similarity">
    <text evidence="7">Belongs to the binding-protein-dependent transport system permease family.</text>
</comment>
<dbReference type="InterPro" id="IPR000515">
    <property type="entry name" value="MetI-like"/>
</dbReference>
<feature type="transmembrane region" description="Helical" evidence="7">
    <location>
        <begin position="260"/>
        <end position="281"/>
    </location>
</feature>
<keyword evidence="3" id="KW-1003">Cell membrane</keyword>
<evidence type="ECO:0000313" key="10">
    <source>
        <dbReference type="Proteomes" id="UP001165306"/>
    </source>
</evidence>
<keyword evidence="2 7" id="KW-0813">Transport</keyword>
<keyword evidence="4 7" id="KW-0812">Transmembrane</keyword>
<comment type="subcellular location">
    <subcellularLocation>
        <location evidence="1 7">Cell membrane</location>
        <topology evidence="1 7">Multi-pass membrane protein</topology>
    </subcellularLocation>
</comment>
<feature type="domain" description="ABC transmembrane type-1" evidence="8">
    <location>
        <begin position="93"/>
        <end position="282"/>
    </location>
</feature>
<evidence type="ECO:0000256" key="3">
    <source>
        <dbReference type="ARBA" id="ARBA00022475"/>
    </source>
</evidence>
<dbReference type="AlphaFoldDB" id="A0AA41WB55"/>
<keyword evidence="5 7" id="KW-1133">Transmembrane helix</keyword>
<feature type="transmembrane region" description="Helical" evidence="7">
    <location>
        <begin position="95"/>
        <end position="119"/>
    </location>
</feature>
<dbReference type="InterPro" id="IPR035906">
    <property type="entry name" value="MetI-like_sf"/>
</dbReference>
<evidence type="ECO:0000256" key="2">
    <source>
        <dbReference type="ARBA" id="ARBA00022448"/>
    </source>
</evidence>
<dbReference type="Proteomes" id="UP001165306">
    <property type="component" value="Unassembled WGS sequence"/>
</dbReference>
<evidence type="ECO:0000256" key="1">
    <source>
        <dbReference type="ARBA" id="ARBA00004651"/>
    </source>
</evidence>
<protein>
    <submittedName>
        <fullName evidence="9">ABC transporter permease</fullName>
    </submittedName>
</protein>
<dbReference type="Gene3D" id="1.10.3720.10">
    <property type="entry name" value="MetI-like"/>
    <property type="match status" value="1"/>
</dbReference>
<dbReference type="GO" id="GO:0005886">
    <property type="term" value="C:plasma membrane"/>
    <property type="evidence" value="ECO:0007669"/>
    <property type="project" value="UniProtKB-SubCell"/>
</dbReference>
<dbReference type="SUPFAM" id="SSF161098">
    <property type="entry name" value="MetI-like"/>
    <property type="match status" value="1"/>
</dbReference>
<evidence type="ECO:0000259" key="8">
    <source>
        <dbReference type="PROSITE" id="PS50928"/>
    </source>
</evidence>
<feature type="transmembrane region" description="Helical" evidence="7">
    <location>
        <begin position="33"/>
        <end position="54"/>
    </location>
</feature>
<evidence type="ECO:0000256" key="7">
    <source>
        <dbReference type="RuleBase" id="RU363032"/>
    </source>
</evidence>
<evidence type="ECO:0000256" key="5">
    <source>
        <dbReference type="ARBA" id="ARBA00022989"/>
    </source>
</evidence>
<dbReference type="PANTHER" id="PTHR43386">
    <property type="entry name" value="OLIGOPEPTIDE TRANSPORT SYSTEM PERMEASE PROTEIN APPC"/>
    <property type="match status" value="1"/>
</dbReference>
<dbReference type="RefSeq" id="WP_284057132.1">
    <property type="nucleotide sequence ID" value="NZ_JAMSLR010000005.1"/>
</dbReference>
<dbReference type="GO" id="GO:0055085">
    <property type="term" value="P:transmembrane transport"/>
    <property type="evidence" value="ECO:0007669"/>
    <property type="project" value="InterPro"/>
</dbReference>
<sequence>MAELAAVGQQQRLQRLRGRPPSLWRRLSGHRSALLGGSIVAVLLAVALVGPLVAPYDPVAMDLSNRFLPPSLAHPFGTDDFGRDVFTRVIHGARISLQVGIIAIGIAGTLGSLLGLLTGYVGGWLDAAGQWLVDVLLAFPGLLLALAIIAVLGPGLPNVMVAVGIGSMPAYARLMRGQVLSLKHDEFVEAARVIGCSSARILFVHILPNTLSPIIVLASLGFAGAVLSAAALSFIGMGAQPPTPEWGAMLATGREYLRDEWWIATFPGVAIALTVLGFNLLGDGLRDALDPQGRTARIGR</sequence>
<dbReference type="CDD" id="cd06261">
    <property type="entry name" value="TM_PBP2"/>
    <property type="match status" value="1"/>
</dbReference>
<name>A0AA41WB55_9BACT</name>
<evidence type="ECO:0000313" key="9">
    <source>
        <dbReference type="EMBL" id="MCM8749352.1"/>
    </source>
</evidence>
<dbReference type="InterPro" id="IPR025966">
    <property type="entry name" value="OppC_N"/>
</dbReference>
<evidence type="ECO:0000256" key="4">
    <source>
        <dbReference type="ARBA" id="ARBA00022692"/>
    </source>
</evidence>
<keyword evidence="10" id="KW-1185">Reference proteome</keyword>
<accession>A0AA41WB55</accession>
<dbReference type="EMBL" id="JAMSLR010000005">
    <property type="protein sequence ID" value="MCM8749352.1"/>
    <property type="molecule type" value="Genomic_DNA"/>
</dbReference>
<feature type="transmembrane region" description="Helical" evidence="7">
    <location>
        <begin position="214"/>
        <end position="239"/>
    </location>
</feature>
<keyword evidence="6 7" id="KW-0472">Membrane</keyword>
<reference evidence="9" key="1">
    <citation type="submission" date="2022-06" db="EMBL/GenBank/DDBJ databases">
        <title>CFH 74404 Thermomicrobiaceae sp.</title>
        <authorList>
            <person name="Ming H."/>
            <person name="Li W.-J."/>
            <person name="Zhao Z."/>
        </authorList>
    </citation>
    <scope>NUCLEOTIDE SEQUENCE</scope>
    <source>
        <strain evidence="9">CFH 74404</strain>
    </source>
</reference>
<proteinExistence type="inferred from homology"/>
<dbReference type="Pfam" id="PF12911">
    <property type="entry name" value="OppC_N"/>
    <property type="match status" value="1"/>
</dbReference>
<dbReference type="InterPro" id="IPR050366">
    <property type="entry name" value="BP-dependent_transpt_permease"/>
</dbReference>
<dbReference type="Pfam" id="PF00528">
    <property type="entry name" value="BPD_transp_1"/>
    <property type="match status" value="1"/>
</dbReference>
<comment type="caution">
    <text evidence="9">The sequence shown here is derived from an EMBL/GenBank/DDBJ whole genome shotgun (WGS) entry which is preliminary data.</text>
</comment>
<feature type="transmembrane region" description="Helical" evidence="7">
    <location>
        <begin position="131"/>
        <end position="152"/>
    </location>
</feature>
<gene>
    <name evidence="9" type="ORF">NET02_09360</name>
</gene>
<dbReference type="PROSITE" id="PS50928">
    <property type="entry name" value="ABC_TM1"/>
    <property type="match status" value="1"/>
</dbReference>
<organism evidence="9 10">
    <name type="scientific">Thermalbibacter longus</name>
    <dbReference type="NCBI Taxonomy" id="2951981"/>
    <lineage>
        <taxon>Bacteria</taxon>
        <taxon>Pseudomonadati</taxon>
        <taxon>Thermomicrobiota</taxon>
        <taxon>Thermomicrobia</taxon>
        <taxon>Thermomicrobiales</taxon>
        <taxon>Thermomicrobiaceae</taxon>
        <taxon>Thermalbibacter</taxon>
    </lineage>
</organism>
<evidence type="ECO:0000256" key="6">
    <source>
        <dbReference type="ARBA" id="ARBA00023136"/>
    </source>
</evidence>